<dbReference type="EMBL" id="BART01021350">
    <property type="protein sequence ID" value="GAG99196.1"/>
    <property type="molecule type" value="Genomic_DNA"/>
</dbReference>
<protein>
    <recommendedName>
        <fullName evidence="1">Fido domain-containing protein</fullName>
    </recommendedName>
</protein>
<evidence type="ECO:0000313" key="2">
    <source>
        <dbReference type="EMBL" id="GAG99196.1"/>
    </source>
</evidence>
<gene>
    <name evidence="2" type="ORF">S01H4_39417</name>
</gene>
<dbReference type="PANTHER" id="PTHR39426:SF1">
    <property type="entry name" value="HOMOLOGY TO DEATH-ON-CURING PROTEIN OF PHAGE P1"/>
    <property type="match status" value="1"/>
</dbReference>
<dbReference type="InterPro" id="IPR053737">
    <property type="entry name" value="Type_II_TA_Toxin"/>
</dbReference>
<dbReference type="PROSITE" id="PS51459">
    <property type="entry name" value="FIDO"/>
    <property type="match status" value="1"/>
</dbReference>
<sequence>MIYLSPEQLLFLHARLVDETGGSHGVRDLNMLLSALGRPQAGYDNRDLYPDISTNAAALMDSLIRNHPFLDGKERTGIAAAAMFLRMNGYQLDATNTELEEFTLGVAQSKHCIEDMAGWFQRHTQSMDNSSESGGS</sequence>
<dbReference type="AlphaFoldDB" id="X1DS10"/>
<dbReference type="PANTHER" id="PTHR39426">
    <property type="entry name" value="HOMOLOGY TO DEATH-ON-CURING PROTEIN OF PHAGE P1"/>
    <property type="match status" value="1"/>
</dbReference>
<name>X1DS10_9ZZZZ</name>
<dbReference type="InterPro" id="IPR003812">
    <property type="entry name" value="Fido"/>
</dbReference>
<dbReference type="Pfam" id="PF02661">
    <property type="entry name" value="Fic"/>
    <property type="match status" value="1"/>
</dbReference>
<dbReference type="InterPro" id="IPR006440">
    <property type="entry name" value="Doc"/>
</dbReference>
<comment type="caution">
    <text evidence="2">The sequence shown here is derived from an EMBL/GenBank/DDBJ whole genome shotgun (WGS) entry which is preliminary data.</text>
</comment>
<dbReference type="GO" id="GO:0016301">
    <property type="term" value="F:kinase activity"/>
    <property type="evidence" value="ECO:0007669"/>
    <property type="project" value="InterPro"/>
</dbReference>
<accession>X1DS10</accession>
<dbReference type="PIRSF" id="PIRSF018297">
    <property type="entry name" value="Doc"/>
    <property type="match status" value="1"/>
</dbReference>
<feature type="domain" description="Fido" evidence="1">
    <location>
        <begin position="4"/>
        <end position="122"/>
    </location>
</feature>
<dbReference type="NCBIfam" id="TIGR01550">
    <property type="entry name" value="DOC_P1"/>
    <property type="match status" value="1"/>
</dbReference>
<dbReference type="SUPFAM" id="SSF140931">
    <property type="entry name" value="Fic-like"/>
    <property type="match status" value="1"/>
</dbReference>
<dbReference type="Gene3D" id="1.20.120.1870">
    <property type="entry name" value="Fic/DOC protein, Fido domain"/>
    <property type="match status" value="1"/>
</dbReference>
<dbReference type="InterPro" id="IPR036597">
    <property type="entry name" value="Fido-like_dom_sf"/>
</dbReference>
<organism evidence="2">
    <name type="scientific">marine sediment metagenome</name>
    <dbReference type="NCBI Taxonomy" id="412755"/>
    <lineage>
        <taxon>unclassified sequences</taxon>
        <taxon>metagenomes</taxon>
        <taxon>ecological metagenomes</taxon>
    </lineage>
</organism>
<reference evidence="2" key="1">
    <citation type="journal article" date="2014" name="Front. Microbiol.">
        <title>High frequency of phylogenetically diverse reductive dehalogenase-homologous genes in deep subseafloor sedimentary metagenomes.</title>
        <authorList>
            <person name="Kawai M."/>
            <person name="Futagami T."/>
            <person name="Toyoda A."/>
            <person name="Takaki Y."/>
            <person name="Nishi S."/>
            <person name="Hori S."/>
            <person name="Arai W."/>
            <person name="Tsubouchi T."/>
            <person name="Morono Y."/>
            <person name="Uchiyama I."/>
            <person name="Ito T."/>
            <person name="Fujiyama A."/>
            <person name="Inagaki F."/>
            <person name="Takami H."/>
        </authorList>
    </citation>
    <scope>NUCLEOTIDE SEQUENCE</scope>
    <source>
        <strain evidence="2">Expedition CK06-06</strain>
    </source>
</reference>
<evidence type="ECO:0000259" key="1">
    <source>
        <dbReference type="PROSITE" id="PS51459"/>
    </source>
</evidence>
<proteinExistence type="predicted"/>